<evidence type="ECO:0000256" key="1">
    <source>
        <dbReference type="ARBA" id="ARBA00004127"/>
    </source>
</evidence>
<gene>
    <name evidence="10" type="ORF">NTH_01155</name>
</gene>
<keyword evidence="6 8" id="KW-0472">Membrane</keyword>
<reference evidence="10 11" key="1">
    <citation type="submission" date="2018-07" db="EMBL/GenBank/DDBJ databases">
        <title>Genome sequence of Nitratireductor thuwali#1536.</title>
        <authorList>
            <person name="Michoud G."/>
            <person name="Merlino G."/>
            <person name="Sefrji F.O."/>
            <person name="Daffonchio D."/>
        </authorList>
    </citation>
    <scope>NUCLEOTIDE SEQUENCE [LARGE SCALE GENOMIC DNA]</scope>
    <source>
        <strain evidence="11">Nit1536</strain>
    </source>
</reference>
<evidence type="ECO:0000259" key="9">
    <source>
        <dbReference type="Pfam" id="PF04116"/>
    </source>
</evidence>
<evidence type="ECO:0000256" key="8">
    <source>
        <dbReference type="SAM" id="Phobius"/>
    </source>
</evidence>
<organism evidence="10 11">
    <name type="scientific">Nitratireductor thuwali</name>
    <dbReference type="NCBI Taxonomy" id="2267699"/>
    <lineage>
        <taxon>Bacteria</taxon>
        <taxon>Pseudomonadati</taxon>
        <taxon>Pseudomonadota</taxon>
        <taxon>Alphaproteobacteria</taxon>
        <taxon>Hyphomicrobiales</taxon>
        <taxon>Phyllobacteriaceae</taxon>
        <taxon>Nitratireductor</taxon>
    </lineage>
</organism>
<accession>A0ABY5MJ50</accession>
<dbReference type="InterPro" id="IPR006694">
    <property type="entry name" value="Fatty_acid_hydroxylase"/>
</dbReference>
<dbReference type="Proteomes" id="UP001342418">
    <property type="component" value="Chromosome"/>
</dbReference>
<dbReference type="RefSeq" id="WP_338529113.1">
    <property type="nucleotide sequence ID" value="NZ_CP030941.1"/>
</dbReference>
<dbReference type="InterPro" id="IPR051689">
    <property type="entry name" value="Sterol_desaturase/TMEM195"/>
</dbReference>
<evidence type="ECO:0000256" key="3">
    <source>
        <dbReference type="ARBA" id="ARBA00022989"/>
    </source>
</evidence>
<dbReference type="Pfam" id="PF04116">
    <property type="entry name" value="FA_hydroxylase"/>
    <property type="match status" value="1"/>
</dbReference>
<dbReference type="EMBL" id="CP030941">
    <property type="protein sequence ID" value="UUP16708.1"/>
    <property type="molecule type" value="Genomic_DNA"/>
</dbReference>
<keyword evidence="2 8" id="KW-0812">Transmembrane</keyword>
<proteinExistence type="predicted"/>
<keyword evidence="3 8" id="KW-1133">Transmembrane helix</keyword>
<dbReference type="PANTHER" id="PTHR21624">
    <property type="entry name" value="STEROL DESATURASE-RELATED PROTEIN"/>
    <property type="match status" value="1"/>
</dbReference>
<comment type="subcellular location">
    <subcellularLocation>
        <location evidence="1">Endomembrane system</location>
        <topology evidence="1">Multi-pass membrane protein</topology>
    </subcellularLocation>
</comment>
<evidence type="ECO:0000256" key="6">
    <source>
        <dbReference type="ARBA" id="ARBA00023136"/>
    </source>
</evidence>
<evidence type="ECO:0000256" key="7">
    <source>
        <dbReference type="SAM" id="MobiDB-lite"/>
    </source>
</evidence>
<evidence type="ECO:0000256" key="2">
    <source>
        <dbReference type="ARBA" id="ARBA00022692"/>
    </source>
</evidence>
<dbReference type="PANTHER" id="PTHR21624:SF1">
    <property type="entry name" value="ALKYLGLYCEROL MONOOXYGENASE"/>
    <property type="match status" value="1"/>
</dbReference>
<evidence type="ECO:0000313" key="10">
    <source>
        <dbReference type="EMBL" id="UUP16708.1"/>
    </source>
</evidence>
<protein>
    <recommendedName>
        <fullName evidence="9">Fatty acid hydroxylase domain-containing protein</fullName>
    </recommendedName>
</protein>
<feature type="compositionally biased region" description="Basic and acidic residues" evidence="7">
    <location>
        <begin position="274"/>
        <end position="289"/>
    </location>
</feature>
<evidence type="ECO:0000256" key="5">
    <source>
        <dbReference type="ARBA" id="ARBA00023098"/>
    </source>
</evidence>
<feature type="transmembrane region" description="Helical" evidence="8">
    <location>
        <begin position="6"/>
        <end position="25"/>
    </location>
</feature>
<name>A0ABY5MJ50_9HYPH</name>
<evidence type="ECO:0000313" key="11">
    <source>
        <dbReference type="Proteomes" id="UP001342418"/>
    </source>
</evidence>
<keyword evidence="5" id="KW-0443">Lipid metabolism</keyword>
<keyword evidence="11" id="KW-1185">Reference proteome</keyword>
<feature type="domain" description="Fatty acid hydroxylase" evidence="9">
    <location>
        <begin position="92"/>
        <end position="228"/>
    </location>
</feature>
<keyword evidence="4" id="KW-0560">Oxidoreductase</keyword>
<sequence length="289" mass="33140">MGQDRRIPAWVSGAAVLGVFGLLVWSETRRPLREKREGKARRNIRNIAVAAMSAATLQMLEKPVIDPISRLAERRRWGLLGRLRLPPWAENLLAVALMDYGLYLWHIMLHRVPFLWRFHQVHHADLDMDTSTALRFHFGEMAASVPYRAAQVALLGVAPKPLSIWQTLLLVSVMFHHSDLKLPLRLERRLSRLLVTPRMHGIHHSIIEDEVNSNWSSGLTLWDRLHGTLRLDVPQKEIDIGVPAYRRPEDVTLPKLVEMPFTEQPRTDLLPSGEKPRRDRHDRGGGLAE</sequence>
<feature type="region of interest" description="Disordered" evidence="7">
    <location>
        <begin position="260"/>
        <end position="289"/>
    </location>
</feature>
<evidence type="ECO:0000256" key="4">
    <source>
        <dbReference type="ARBA" id="ARBA00023002"/>
    </source>
</evidence>